<gene>
    <name evidence="6" type="ORF">CQW49_13490</name>
</gene>
<dbReference type="GO" id="GO:0016879">
    <property type="term" value="F:ligase activity, forming carbon-nitrogen bonds"/>
    <property type="evidence" value="ECO:0007669"/>
    <property type="project" value="TreeGrafter"/>
</dbReference>
<dbReference type="GO" id="GO:0046872">
    <property type="term" value="F:metal ion binding"/>
    <property type="evidence" value="ECO:0007669"/>
    <property type="project" value="UniProtKB-KW"/>
</dbReference>
<dbReference type="KEGG" id="mtw:CQW49_13490"/>
<reference evidence="7" key="1">
    <citation type="submission" date="2017-10" db="EMBL/GenBank/DDBJ databases">
        <title>Completed PacBio SMRT sequence of Methylosinus trichosporium OB3b reveals presence of a third large plasmid.</title>
        <authorList>
            <person name="Charles T.C."/>
            <person name="Lynch M.D.J."/>
            <person name="Heil J.R."/>
            <person name="Cheng J."/>
        </authorList>
    </citation>
    <scope>NUCLEOTIDE SEQUENCE [LARGE SCALE GENOMIC DNA]</scope>
    <source>
        <strain evidence="7">OB3b</strain>
    </source>
</reference>
<evidence type="ECO:0000313" key="7">
    <source>
        <dbReference type="Proteomes" id="UP000230709"/>
    </source>
</evidence>
<keyword evidence="2 4" id="KW-0547">Nucleotide-binding</keyword>
<dbReference type="NCBIfam" id="TIGR00768">
    <property type="entry name" value="rimK_fam"/>
    <property type="match status" value="1"/>
</dbReference>
<dbReference type="PANTHER" id="PTHR21621:SF0">
    <property type="entry name" value="BETA-CITRYLGLUTAMATE SYNTHASE B-RELATED"/>
    <property type="match status" value="1"/>
</dbReference>
<dbReference type="RefSeq" id="WP_003608955.1">
    <property type="nucleotide sequence ID" value="NZ_ADVE02000001.1"/>
</dbReference>
<dbReference type="STRING" id="595536.GCA_000178815_02465"/>
<dbReference type="Gene3D" id="3.30.470.20">
    <property type="entry name" value="ATP-grasp fold, B domain"/>
    <property type="match status" value="1"/>
</dbReference>
<dbReference type="PANTHER" id="PTHR21621">
    <property type="entry name" value="RIBOSOMAL PROTEIN S6 MODIFICATION PROTEIN"/>
    <property type="match status" value="1"/>
</dbReference>
<proteinExistence type="predicted"/>
<evidence type="ECO:0000256" key="2">
    <source>
        <dbReference type="ARBA" id="ARBA00022741"/>
    </source>
</evidence>
<dbReference type="Pfam" id="PF08443">
    <property type="entry name" value="RimK"/>
    <property type="match status" value="1"/>
</dbReference>
<dbReference type="GO" id="GO:0005524">
    <property type="term" value="F:ATP binding"/>
    <property type="evidence" value="ECO:0007669"/>
    <property type="project" value="UniProtKB-UniRule"/>
</dbReference>
<keyword evidence="1" id="KW-0479">Metal-binding</keyword>
<name>A0A2D2D1P0_METT3</name>
<dbReference type="InterPro" id="IPR013651">
    <property type="entry name" value="ATP-grasp_RimK-type"/>
</dbReference>
<evidence type="ECO:0000256" key="4">
    <source>
        <dbReference type="PROSITE-ProRule" id="PRU00409"/>
    </source>
</evidence>
<evidence type="ECO:0000256" key="1">
    <source>
        <dbReference type="ARBA" id="ARBA00022723"/>
    </source>
</evidence>
<dbReference type="Gene3D" id="3.40.50.20">
    <property type="match status" value="1"/>
</dbReference>
<dbReference type="EMBL" id="CP023737">
    <property type="protein sequence ID" value="ATQ68779.1"/>
    <property type="molecule type" value="Genomic_DNA"/>
</dbReference>
<dbReference type="SUPFAM" id="SSF56059">
    <property type="entry name" value="Glutathione synthetase ATP-binding domain-like"/>
    <property type="match status" value="1"/>
</dbReference>
<dbReference type="InterPro" id="IPR004666">
    <property type="entry name" value="Rp_bS6_RimK/Lys_biosynth_LsyX"/>
</dbReference>
<keyword evidence="6" id="KW-0436">Ligase</keyword>
<accession>A0A2D2D1P0</accession>
<keyword evidence="3 4" id="KW-0067">ATP-binding</keyword>
<evidence type="ECO:0000313" key="6">
    <source>
        <dbReference type="EMBL" id="ATQ68779.1"/>
    </source>
</evidence>
<dbReference type="AlphaFoldDB" id="A0A2D2D1P0"/>
<organism evidence="6 7">
    <name type="scientific">Methylosinus trichosporium (strain ATCC 35070 / NCIMB 11131 / UNIQEM 75 / OB3b)</name>
    <dbReference type="NCBI Taxonomy" id="595536"/>
    <lineage>
        <taxon>Bacteria</taxon>
        <taxon>Pseudomonadati</taxon>
        <taxon>Pseudomonadota</taxon>
        <taxon>Alphaproteobacteria</taxon>
        <taxon>Hyphomicrobiales</taxon>
        <taxon>Methylocystaceae</taxon>
        <taxon>Methylosinus</taxon>
    </lineage>
</organism>
<dbReference type="GO" id="GO:0005737">
    <property type="term" value="C:cytoplasm"/>
    <property type="evidence" value="ECO:0007669"/>
    <property type="project" value="TreeGrafter"/>
</dbReference>
<evidence type="ECO:0000256" key="3">
    <source>
        <dbReference type="ARBA" id="ARBA00022840"/>
    </source>
</evidence>
<dbReference type="InterPro" id="IPR011761">
    <property type="entry name" value="ATP-grasp"/>
</dbReference>
<sequence length="321" mass="34676">MPAPLTKNCSTPLSADPARPTAGAPHIAIFTDELDWHVERLRKGFARHGARATPVRLSSCKIDTTRAHGLAIPGFHGRLPDAAVVRAIGDGSLEAITLRLGVLHALGALGVPLVNSARAIERCTDKSTASFLLAQARIPTPATFVAGSRAEALRIMRNEAPRGPLVVKPLFGAQGWGLKLLHREEDLPTEEEARGVFYLQRFVPPRDVWYEDMRILVSHGEAIGAMRRRSRRWITNVRQGAKPMACEPTPRERELALRASAALGADFSGVDIISGADGLPMVLEVNSMAGWSGLQSVTPFPIAERVAGDILRAITARRAHG</sequence>
<dbReference type="PROSITE" id="PS50975">
    <property type="entry name" value="ATP_GRASP"/>
    <property type="match status" value="1"/>
</dbReference>
<dbReference type="Proteomes" id="UP000230709">
    <property type="component" value="Chromosome"/>
</dbReference>
<protein>
    <submittedName>
        <fullName evidence="6">RimK family alpha-L-glutamate ligase</fullName>
    </submittedName>
</protein>
<evidence type="ECO:0000259" key="5">
    <source>
        <dbReference type="PROSITE" id="PS50975"/>
    </source>
</evidence>
<feature type="domain" description="ATP-grasp" evidence="5">
    <location>
        <begin position="130"/>
        <end position="311"/>
    </location>
</feature>
<keyword evidence="7" id="KW-1185">Reference proteome</keyword>